<dbReference type="AlphaFoldDB" id="A0A830HI18"/>
<proteinExistence type="predicted"/>
<dbReference type="InterPro" id="IPR029063">
    <property type="entry name" value="SAM-dependent_MTases_sf"/>
</dbReference>
<feature type="compositionally biased region" description="Basic residues" evidence="4">
    <location>
        <begin position="19"/>
        <end position="37"/>
    </location>
</feature>
<dbReference type="GO" id="GO:0032259">
    <property type="term" value="P:methylation"/>
    <property type="evidence" value="ECO:0007669"/>
    <property type="project" value="UniProtKB-KW"/>
</dbReference>
<dbReference type="Gene3D" id="1.10.10.10">
    <property type="entry name" value="Winged helix-like DNA-binding domain superfamily/Winged helix DNA-binding domain"/>
    <property type="match status" value="1"/>
</dbReference>
<dbReference type="InterPro" id="IPR036390">
    <property type="entry name" value="WH_DNA-bd_sf"/>
</dbReference>
<dbReference type="PANTHER" id="PTHR43712:SF2">
    <property type="entry name" value="O-METHYLTRANSFERASE CICE"/>
    <property type="match status" value="1"/>
</dbReference>
<dbReference type="OrthoDB" id="1606438at2759"/>
<keyword evidence="8" id="KW-1185">Reference proteome</keyword>
<dbReference type="InterPro" id="IPR016461">
    <property type="entry name" value="COMT-like"/>
</dbReference>
<feature type="compositionally biased region" description="Gly residues" evidence="4">
    <location>
        <begin position="44"/>
        <end position="55"/>
    </location>
</feature>
<dbReference type="GO" id="GO:0008171">
    <property type="term" value="F:O-methyltransferase activity"/>
    <property type="evidence" value="ECO:0007669"/>
    <property type="project" value="InterPro"/>
</dbReference>
<dbReference type="GO" id="GO:0046983">
    <property type="term" value="F:protein dimerization activity"/>
    <property type="evidence" value="ECO:0007669"/>
    <property type="project" value="InterPro"/>
</dbReference>
<evidence type="ECO:0000259" key="5">
    <source>
        <dbReference type="Pfam" id="PF00891"/>
    </source>
</evidence>
<dbReference type="PROSITE" id="PS51683">
    <property type="entry name" value="SAM_OMT_II"/>
    <property type="match status" value="1"/>
</dbReference>
<comment type="caution">
    <text evidence="7">The sequence shown here is derived from an EMBL/GenBank/DDBJ whole genome shotgun (WGS) entry which is preliminary data.</text>
</comment>
<keyword evidence="2" id="KW-0808">Transferase</keyword>
<dbReference type="InterPro" id="IPR012967">
    <property type="entry name" value="COMT_dimerisation"/>
</dbReference>
<dbReference type="EMBL" id="BNJQ01000010">
    <property type="protein sequence ID" value="GHP05430.1"/>
    <property type="molecule type" value="Genomic_DNA"/>
</dbReference>
<evidence type="ECO:0000313" key="7">
    <source>
        <dbReference type="EMBL" id="GHP05430.1"/>
    </source>
</evidence>
<keyword evidence="1" id="KW-0489">Methyltransferase</keyword>
<keyword evidence="3" id="KW-0949">S-adenosyl-L-methionine</keyword>
<organism evidence="7 8">
    <name type="scientific">Pycnococcus provasolii</name>
    <dbReference type="NCBI Taxonomy" id="41880"/>
    <lineage>
        <taxon>Eukaryota</taxon>
        <taxon>Viridiplantae</taxon>
        <taxon>Chlorophyta</taxon>
        <taxon>Pseudoscourfieldiophyceae</taxon>
        <taxon>Pseudoscourfieldiales</taxon>
        <taxon>Pycnococcaceae</taxon>
        <taxon>Pycnococcus</taxon>
    </lineage>
</organism>
<dbReference type="Gene3D" id="1.10.287.1350">
    <property type="match status" value="1"/>
</dbReference>
<dbReference type="InterPro" id="IPR036388">
    <property type="entry name" value="WH-like_DNA-bd_sf"/>
</dbReference>
<sequence>MRATLLFSPGIEAAAVSSRTRRRRAGRAASRQVRRMKVSATMDSGGGSSGQGQSGGWDPAVEFVEANEGLRNFLAFPVAFVSASNWLAQAIYVAAKLGIPDVLAGGPRAVSEIAADVGADPDALSRLMRSLAGQGPIPGIFIEVFEPPVPGLPMLPRVDLSNFPLPIAVPPQLTPDPPASELDRRYALTPLGAMLREDGTGTIRPWTIFAGEELGRGWTGLLGAVQTGRPDYGAAQGGDGAAGLGFWDYMGANPVAQQTFDESMRALSAYTAAAGEAADSYDWAAGAAAMTVVDVGGGTGGLLADIVRRTPGAEGVLFDRPSVVAESEAVFVEKGVAGRCQAKAGSFFVPGDIPAGADVYVMKNILHDWDDADCRTILRNVGAAMRPDSRLVVLEVIRSERAGYEPWTLDLADYFDLNMLVTVGGRERSAGEWRRLAEAAGMEVSAAAPGSLIGCGTIEMRLSRAAPAPAAEREAPPASAAVTAAERLTDDAAADVEEVTARASLERTAVQHPDDT</sequence>
<evidence type="ECO:0000256" key="1">
    <source>
        <dbReference type="ARBA" id="ARBA00022603"/>
    </source>
</evidence>
<evidence type="ECO:0000256" key="4">
    <source>
        <dbReference type="SAM" id="MobiDB-lite"/>
    </source>
</evidence>
<protein>
    <recommendedName>
        <fullName evidence="9">O-methyltransferase domain-containing protein</fullName>
    </recommendedName>
</protein>
<dbReference type="Proteomes" id="UP000660262">
    <property type="component" value="Unassembled WGS sequence"/>
</dbReference>
<name>A0A830HI18_9CHLO</name>
<reference evidence="7" key="1">
    <citation type="submission" date="2020-10" db="EMBL/GenBank/DDBJ databases">
        <title>Unveiling of a novel bifunctional photoreceptor, Dualchrome1, isolated from a cosmopolitan green alga.</title>
        <authorList>
            <person name="Suzuki S."/>
            <person name="Kawachi M."/>
        </authorList>
    </citation>
    <scope>NUCLEOTIDE SEQUENCE</scope>
    <source>
        <strain evidence="7">NIES 2893</strain>
    </source>
</reference>
<dbReference type="PANTHER" id="PTHR43712">
    <property type="entry name" value="PUTATIVE (AFU_ORTHOLOGUE AFUA_4G14580)-RELATED"/>
    <property type="match status" value="1"/>
</dbReference>
<gene>
    <name evidence="7" type="ORF">PPROV_000418100</name>
</gene>
<dbReference type="SUPFAM" id="SSF46785">
    <property type="entry name" value="Winged helix' DNA-binding domain"/>
    <property type="match status" value="1"/>
</dbReference>
<dbReference type="InterPro" id="IPR001077">
    <property type="entry name" value="COMT_C"/>
</dbReference>
<dbReference type="Pfam" id="PF00891">
    <property type="entry name" value="Methyltransf_2"/>
    <property type="match status" value="1"/>
</dbReference>
<evidence type="ECO:0000256" key="2">
    <source>
        <dbReference type="ARBA" id="ARBA00022679"/>
    </source>
</evidence>
<feature type="region of interest" description="Disordered" evidence="4">
    <location>
        <begin position="18"/>
        <end position="58"/>
    </location>
</feature>
<evidence type="ECO:0000259" key="6">
    <source>
        <dbReference type="Pfam" id="PF08100"/>
    </source>
</evidence>
<evidence type="ECO:0008006" key="9">
    <source>
        <dbReference type="Google" id="ProtNLM"/>
    </source>
</evidence>
<dbReference type="SUPFAM" id="SSF53335">
    <property type="entry name" value="S-adenosyl-L-methionine-dependent methyltransferases"/>
    <property type="match status" value="1"/>
</dbReference>
<evidence type="ECO:0000313" key="8">
    <source>
        <dbReference type="Proteomes" id="UP000660262"/>
    </source>
</evidence>
<dbReference type="Gene3D" id="3.40.50.150">
    <property type="entry name" value="Vaccinia Virus protein VP39"/>
    <property type="match status" value="1"/>
</dbReference>
<feature type="domain" description="O-methyltransferase dimerisation" evidence="6">
    <location>
        <begin position="86"/>
        <end position="135"/>
    </location>
</feature>
<feature type="domain" description="O-methyltransferase C-terminal" evidence="5">
    <location>
        <begin position="218"/>
        <end position="442"/>
    </location>
</feature>
<accession>A0A830HI18</accession>
<dbReference type="Pfam" id="PF08100">
    <property type="entry name" value="Dimerisation"/>
    <property type="match status" value="1"/>
</dbReference>
<evidence type="ECO:0000256" key="3">
    <source>
        <dbReference type="ARBA" id="ARBA00022691"/>
    </source>
</evidence>